<dbReference type="GeneID" id="36521778"/>
<keyword evidence="2" id="KW-1185">Reference proteome</keyword>
<proteinExistence type="predicted"/>
<gene>
    <name evidence="1" type="ORF">BDW47DRAFT_114283</name>
</gene>
<name>A0A2I2EY29_ASPCN</name>
<accession>A0A2I2EY29</accession>
<dbReference type="Proteomes" id="UP000234585">
    <property type="component" value="Unassembled WGS sequence"/>
</dbReference>
<dbReference type="AlphaFoldDB" id="A0A2I2EY29"/>
<protein>
    <submittedName>
        <fullName evidence="1">Uncharacterized protein</fullName>
    </submittedName>
</protein>
<evidence type="ECO:0000313" key="2">
    <source>
        <dbReference type="Proteomes" id="UP000234585"/>
    </source>
</evidence>
<evidence type="ECO:0000313" key="1">
    <source>
        <dbReference type="EMBL" id="PLB33283.1"/>
    </source>
</evidence>
<sequence length="174" mass="19422">MSLTGHSSAAPPSERRYQPTHRMAFASLGVSFPPDFGATSGRSHPRHTIHNLFASSIMHITRQSLALLGQVQTLHNTFHLAHSPAHTTPCQVYYRRIRQKKGSQHSCLGEISRKGHLQKKTLSPIAACLAGMSQDRLVCSRLWRPLRPDSTCVPKQWYTEQRKGEIGGSSVLFQ</sequence>
<dbReference type="RefSeq" id="XP_024667295.1">
    <property type="nucleotide sequence ID" value="XM_024814618.1"/>
</dbReference>
<reference evidence="1 2" key="1">
    <citation type="submission" date="2017-12" db="EMBL/GenBank/DDBJ databases">
        <authorList>
            <consortium name="DOE Joint Genome Institute"/>
            <person name="Haridas S."/>
            <person name="Kjaerbolling I."/>
            <person name="Vesth T.C."/>
            <person name="Frisvad J.C."/>
            <person name="Nybo J.L."/>
            <person name="Theobald S."/>
            <person name="Kuo A."/>
            <person name="Bowyer P."/>
            <person name="Matsuda Y."/>
            <person name="Mondo S."/>
            <person name="Lyhne E.K."/>
            <person name="Kogle M.E."/>
            <person name="Clum A."/>
            <person name="Lipzen A."/>
            <person name="Salamov A."/>
            <person name="Ngan C.Y."/>
            <person name="Daum C."/>
            <person name="Chiniquy J."/>
            <person name="Barry K."/>
            <person name="LaButti K."/>
            <person name="Simmons B.A."/>
            <person name="Magnuson J.K."/>
            <person name="Mortensen U.H."/>
            <person name="Larsen T.O."/>
            <person name="Grigoriev I.V."/>
            <person name="Baker S.E."/>
            <person name="Andersen M.R."/>
            <person name="Nordberg H.P."/>
            <person name="Cantor M.N."/>
            <person name="Hua S.X."/>
        </authorList>
    </citation>
    <scope>NUCLEOTIDE SEQUENCE [LARGE SCALE GENOMIC DNA]</scope>
    <source>
        <strain evidence="1 2">CBS 102.13</strain>
    </source>
</reference>
<organism evidence="1 2">
    <name type="scientific">Aspergillus candidus</name>
    <dbReference type="NCBI Taxonomy" id="41067"/>
    <lineage>
        <taxon>Eukaryota</taxon>
        <taxon>Fungi</taxon>
        <taxon>Dikarya</taxon>
        <taxon>Ascomycota</taxon>
        <taxon>Pezizomycotina</taxon>
        <taxon>Eurotiomycetes</taxon>
        <taxon>Eurotiomycetidae</taxon>
        <taxon>Eurotiales</taxon>
        <taxon>Aspergillaceae</taxon>
        <taxon>Aspergillus</taxon>
        <taxon>Aspergillus subgen. Circumdati</taxon>
    </lineage>
</organism>
<dbReference type="EMBL" id="KZ559215">
    <property type="protein sequence ID" value="PLB33283.1"/>
    <property type="molecule type" value="Genomic_DNA"/>
</dbReference>